<evidence type="ECO:0008006" key="3">
    <source>
        <dbReference type="Google" id="ProtNLM"/>
    </source>
</evidence>
<name>A0AAV5SWC9_9BILA</name>
<protein>
    <recommendedName>
        <fullName evidence="3">G protein-coupled receptor</fullName>
    </recommendedName>
</protein>
<proteinExistence type="predicted"/>
<sequence length="106" mass="12309">LLRVMLELVVVVTMFDEIVIQWTIPTHVLIDKFQGFVYFGHIFFRYILSSLTFQPASENHFCIFERDDAVAQKVHGFSQSRSHGFDCWIPNEKSLEKTGHSDSTLD</sequence>
<reference evidence="1" key="1">
    <citation type="submission" date="2023-10" db="EMBL/GenBank/DDBJ databases">
        <title>Genome assembly of Pristionchus species.</title>
        <authorList>
            <person name="Yoshida K."/>
            <person name="Sommer R.J."/>
        </authorList>
    </citation>
    <scope>NUCLEOTIDE SEQUENCE</scope>
    <source>
        <strain evidence="1">RS0144</strain>
    </source>
</reference>
<keyword evidence="2" id="KW-1185">Reference proteome</keyword>
<organism evidence="1 2">
    <name type="scientific">Pristionchus entomophagus</name>
    <dbReference type="NCBI Taxonomy" id="358040"/>
    <lineage>
        <taxon>Eukaryota</taxon>
        <taxon>Metazoa</taxon>
        <taxon>Ecdysozoa</taxon>
        <taxon>Nematoda</taxon>
        <taxon>Chromadorea</taxon>
        <taxon>Rhabditida</taxon>
        <taxon>Rhabditina</taxon>
        <taxon>Diplogasteromorpha</taxon>
        <taxon>Diplogasteroidea</taxon>
        <taxon>Neodiplogasteridae</taxon>
        <taxon>Pristionchus</taxon>
    </lineage>
</organism>
<dbReference type="AlphaFoldDB" id="A0AAV5SWC9"/>
<gene>
    <name evidence="1" type="ORF">PENTCL1PPCAC_5986</name>
</gene>
<evidence type="ECO:0000313" key="2">
    <source>
        <dbReference type="Proteomes" id="UP001432027"/>
    </source>
</evidence>
<accession>A0AAV5SWC9</accession>
<dbReference type="Proteomes" id="UP001432027">
    <property type="component" value="Unassembled WGS sequence"/>
</dbReference>
<dbReference type="EMBL" id="BTSX01000002">
    <property type="protein sequence ID" value="GMS83811.1"/>
    <property type="molecule type" value="Genomic_DNA"/>
</dbReference>
<evidence type="ECO:0000313" key="1">
    <source>
        <dbReference type="EMBL" id="GMS83811.1"/>
    </source>
</evidence>
<comment type="caution">
    <text evidence="1">The sequence shown here is derived from an EMBL/GenBank/DDBJ whole genome shotgun (WGS) entry which is preliminary data.</text>
</comment>
<feature type="non-terminal residue" evidence="1">
    <location>
        <position position="1"/>
    </location>
</feature>